<evidence type="ECO:0000313" key="2">
    <source>
        <dbReference type="Proteomes" id="UP000094067"/>
    </source>
</evidence>
<dbReference type="RefSeq" id="WP_069154069.1">
    <property type="nucleotide sequence ID" value="NZ_MCGH01000003.1"/>
</dbReference>
<dbReference type="Gene3D" id="3.90.280.10">
    <property type="entry name" value="PEBP-like"/>
    <property type="match status" value="1"/>
</dbReference>
<dbReference type="PANTHER" id="PTHR30289">
    <property type="entry name" value="UNCHARACTERIZED PROTEIN YBCL-RELATED"/>
    <property type="match status" value="1"/>
</dbReference>
<protein>
    <submittedName>
        <fullName evidence="1">Putative kinase inhibitor</fullName>
    </submittedName>
</protein>
<dbReference type="Proteomes" id="UP000094067">
    <property type="component" value="Unassembled WGS sequence"/>
</dbReference>
<sequence>MIITSTGIIDGIIQDQYGGRGTQFNENGVPTYSLPFKIEDTPEETVSFAVILEDKDAYPVTGGFVWIHWLAANITRHELKENESQTAHDFVQGCNSWTSIQGNQQSKELSCFYGGMTPPDQPHTYELHVFALDCLLDLKTGFYLNELYRKMEEHILAQDTLKGLYDKV</sequence>
<accession>A0A1E3A4F9</accession>
<evidence type="ECO:0000313" key="1">
    <source>
        <dbReference type="EMBL" id="ODM03640.1"/>
    </source>
</evidence>
<organism evidence="1 2">
    <name type="scientific">Eisenbergiella tayi</name>
    <dbReference type="NCBI Taxonomy" id="1432052"/>
    <lineage>
        <taxon>Bacteria</taxon>
        <taxon>Bacillati</taxon>
        <taxon>Bacillota</taxon>
        <taxon>Clostridia</taxon>
        <taxon>Lachnospirales</taxon>
        <taxon>Lachnospiraceae</taxon>
        <taxon>Eisenbergiella</taxon>
    </lineage>
</organism>
<reference evidence="1 2" key="1">
    <citation type="submission" date="2016-07" db="EMBL/GenBank/DDBJ databases">
        <title>Characterization of isolates of Eisenbergiella tayi derived from blood cultures, using whole genome sequencing.</title>
        <authorList>
            <person name="Burdz T."/>
            <person name="Wiebe D."/>
            <person name="Huynh C."/>
            <person name="Bernard K."/>
        </authorList>
    </citation>
    <scope>NUCLEOTIDE SEQUENCE [LARGE SCALE GENOMIC DNA]</scope>
    <source>
        <strain evidence="1 2">NML 110608</strain>
    </source>
</reference>
<dbReference type="InterPro" id="IPR008914">
    <property type="entry name" value="PEBP"/>
</dbReference>
<dbReference type="PANTHER" id="PTHR30289:SF1">
    <property type="entry name" value="PEBP (PHOSPHATIDYLETHANOLAMINE-BINDING PROTEIN) FAMILY PROTEIN"/>
    <property type="match status" value="1"/>
</dbReference>
<dbReference type="InterPro" id="IPR036610">
    <property type="entry name" value="PEBP-like_sf"/>
</dbReference>
<dbReference type="PATRIC" id="fig|1432052.4.peg.4926"/>
<comment type="caution">
    <text evidence="1">The sequence shown here is derived from an EMBL/GenBank/DDBJ whole genome shotgun (WGS) entry which is preliminary data.</text>
</comment>
<dbReference type="Pfam" id="PF01161">
    <property type="entry name" value="PBP"/>
    <property type="match status" value="1"/>
</dbReference>
<dbReference type="EMBL" id="MCGH01000003">
    <property type="protein sequence ID" value="ODM03640.1"/>
    <property type="molecule type" value="Genomic_DNA"/>
</dbReference>
<dbReference type="AlphaFoldDB" id="A0A1E3A4F9"/>
<name>A0A1E3A4F9_9FIRM</name>
<dbReference type="CDD" id="cd00865">
    <property type="entry name" value="PEBP_bact_arch"/>
    <property type="match status" value="1"/>
</dbReference>
<dbReference type="InterPro" id="IPR005247">
    <property type="entry name" value="YbhB_YbcL/LppC-like"/>
</dbReference>
<gene>
    <name evidence="1" type="ORF">BEI61_04438</name>
</gene>
<dbReference type="NCBIfam" id="TIGR00481">
    <property type="entry name" value="YbhB/YbcL family Raf kinase inhibitor-like protein"/>
    <property type="match status" value="1"/>
</dbReference>
<dbReference type="SUPFAM" id="SSF49777">
    <property type="entry name" value="PEBP-like"/>
    <property type="match status" value="1"/>
</dbReference>
<proteinExistence type="predicted"/>